<proteinExistence type="predicted"/>
<feature type="region of interest" description="Disordered" evidence="1">
    <location>
        <begin position="31"/>
        <end position="51"/>
    </location>
</feature>
<feature type="compositionally biased region" description="Basic and acidic residues" evidence="1">
    <location>
        <begin position="32"/>
        <end position="43"/>
    </location>
</feature>
<keyword evidence="3" id="KW-1185">Reference proteome</keyword>
<evidence type="ECO:0000256" key="1">
    <source>
        <dbReference type="SAM" id="MobiDB-lite"/>
    </source>
</evidence>
<accession>A0A392S6J9</accession>
<comment type="caution">
    <text evidence="2">The sequence shown here is derived from an EMBL/GenBank/DDBJ whole genome shotgun (WGS) entry which is preliminary data.</text>
</comment>
<reference evidence="2 3" key="1">
    <citation type="journal article" date="2018" name="Front. Plant Sci.">
        <title>Red Clover (Trifolium pratense) and Zigzag Clover (T. medium) - A Picture of Genomic Similarities and Differences.</title>
        <authorList>
            <person name="Dluhosova J."/>
            <person name="Istvanek J."/>
            <person name="Nedelnik J."/>
            <person name="Repkova J."/>
        </authorList>
    </citation>
    <scope>NUCLEOTIDE SEQUENCE [LARGE SCALE GENOMIC DNA]</scope>
    <source>
        <strain evidence="3">cv. 10/8</strain>
        <tissue evidence="2">Leaf</tissue>
    </source>
</reference>
<evidence type="ECO:0000313" key="2">
    <source>
        <dbReference type="EMBL" id="MCI44458.1"/>
    </source>
</evidence>
<name>A0A392S6J9_9FABA</name>
<dbReference type="Proteomes" id="UP000265520">
    <property type="component" value="Unassembled WGS sequence"/>
</dbReference>
<dbReference type="EMBL" id="LXQA010330879">
    <property type="protein sequence ID" value="MCI44458.1"/>
    <property type="molecule type" value="Genomic_DNA"/>
</dbReference>
<sequence length="51" mass="5591">MVSESSPRSSGPPAIRFLIVSSTIHICAPSLRAEHEPETRLETDITDNTLK</sequence>
<feature type="non-terminal residue" evidence="2">
    <location>
        <position position="51"/>
    </location>
</feature>
<protein>
    <submittedName>
        <fullName evidence="2">Uncharacterized protein</fullName>
    </submittedName>
</protein>
<organism evidence="2 3">
    <name type="scientific">Trifolium medium</name>
    <dbReference type="NCBI Taxonomy" id="97028"/>
    <lineage>
        <taxon>Eukaryota</taxon>
        <taxon>Viridiplantae</taxon>
        <taxon>Streptophyta</taxon>
        <taxon>Embryophyta</taxon>
        <taxon>Tracheophyta</taxon>
        <taxon>Spermatophyta</taxon>
        <taxon>Magnoliopsida</taxon>
        <taxon>eudicotyledons</taxon>
        <taxon>Gunneridae</taxon>
        <taxon>Pentapetalae</taxon>
        <taxon>rosids</taxon>
        <taxon>fabids</taxon>
        <taxon>Fabales</taxon>
        <taxon>Fabaceae</taxon>
        <taxon>Papilionoideae</taxon>
        <taxon>50 kb inversion clade</taxon>
        <taxon>NPAAA clade</taxon>
        <taxon>Hologalegina</taxon>
        <taxon>IRL clade</taxon>
        <taxon>Trifolieae</taxon>
        <taxon>Trifolium</taxon>
    </lineage>
</organism>
<dbReference type="AlphaFoldDB" id="A0A392S6J9"/>
<evidence type="ECO:0000313" key="3">
    <source>
        <dbReference type="Proteomes" id="UP000265520"/>
    </source>
</evidence>